<evidence type="ECO:0000256" key="4">
    <source>
        <dbReference type="ARBA" id="ARBA00022692"/>
    </source>
</evidence>
<dbReference type="GO" id="GO:0009246">
    <property type="term" value="P:enterobacterial common antigen biosynthetic process"/>
    <property type="evidence" value="ECO:0007669"/>
    <property type="project" value="TreeGrafter"/>
</dbReference>
<feature type="transmembrane region" description="Helical" evidence="7">
    <location>
        <begin position="237"/>
        <end position="261"/>
    </location>
</feature>
<dbReference type="AlphaFoldDB" id="A0A285S6S3"/>
<dbReference type="GO" id="GO:0005886">
    <property type="term" value="C:plasma membrane"/>
    <property type="evidence" value="ECO:0007669"/>
    <property type="project" value="UniProtKB-SubCell"/>
</dbReference>
<dbReference type="STRING" id="538381.GCA_001696535_04439"/>
<protein>
    <submittedName>
        <fullName evidence="9">Uncharacterized membrane protein YcfT</fullName>
    </submittedName>
</protein>
<reference evidence="9 10" key="1">
    <citation type="submission" date="2017-08" db="EMBL/GenBank/DDBJ databases">
        <authorList>
            <person name="de Groot N.N."/>
        </authorList>
    </citation>
    <scope>NUCLEOTIDE SEQUENCE [LARGE SCALE GENOMIC DNA]</scope>
    <source>
        <strain evidence="9 10">USBA 352</strain>
    </source>
</reference>
<dbReference type="EMBL" id="OBML01000003">
    <property type="protein sequence ID" value="SOC00674.1"/>
    <property type="molecule type" value="Genomic_DNA"/>
</dbReference>
<comment type="similarity">
    <text evidence="2">Belongs to the acyltransferase 3 family.</text>
</comment>
<keyword evidence="10" id="KW-1185">Reference proteome</keyword>
<keyword evidence="5 7" id="KW-1133">Transmembrane helix</keyword>
<dbReference type="PANTHER" id="PTHR40074">
    <property type="entry name" value="O-ACETYLTRANSFERASE WECH"/>
    <property type="match status" value="1"/>
</dbReference>
<evidence type="ECO:0000256" key="3">
    <source>
        <dbReference type="ARBA" id="ARBA00022475"/>
    </source>
</evidence>
<organism evidence="9 10">
    <name type="scientific">Stappia indica</name>
    <dbReference type="NCBI Taxonomy" id="538381"/>
    <lineage>
        <taxon>Bacteria</taxon>
        <taxon>Pseudomonadati</taxon>
        <taxon>Pseudomonadota</taxon>
        <taxon>Alphaproteobacteria</taxon>
        <taxon>Hyphomicrobiales</taxon>
        <taxon>Stappiaceae</taxon>
        <taxon>Stappia</taxon>
    </lineage>
</organism>
<feature type="transmembrane region" description="Helical" evidence="7">
    <location>
        <begin position="209"/>
        <end position="231"/>
    </location>
</feature>
<evidence type="ECO:0000256" key="7">
    <source>
        <dbReference type="SAM" id="Phobius"/>
    </source>
</evidence>
<dbReference type="Proteomes" id="UP000219331">
    <property type="component" value="Unassembled WGS sequence"/>
</dbReference>
<feature type="transmembrane region" description="Helical" evidence="7">
    <location>
        <begin position="273"/>
        <end position="290"/>
    </location>
</feature>
<feature type="domain" description="Acyltransferase 3" evidence="8">
    <location>
        <begin position="16"/>
        <end position="319"/>
    </location>
</feature>
<dbReference type="PANTHER" id="PTHR40074:SF4">
    <property type="entry name" value="INNER MEMBRANE PROTEIN YCFT"/>
    <property type="match status" value="1"/>
</dbReference>
<evidence type="ECO:0000256" key="5">
    <source>
        <dbReference type="ARBA" id="ARBA00022989"/>
    </source>
</evidence>
<evidence type="ECO:0000256" key="2">
    <source>
        <dbReference type="ARBA" id="ARBA00007400"/>
    </source>
</evidence>
<feature type="transmembrane region" description="Helical" evidence="7">
    <location>
        <begin position="302"/>
        <end position="321"/>
    </location>
</feature>
<comment type="subcellular location">
    <subcellularLocation>
        <location evidence="1">Cell membrane</location>
        <topology evidence="1">Multi-pass membrane protein</topology>
    </subcellularLocation>
</comment>
<feature type="transmembrane region" description="Helical" evidence="7">
    <location>
        <begin position="58"/>
        <end position="75"/>
    </location>
</feature>
<keyword evidence="6 7" id="KW-0472">Membrane</keyword>
<evidence type="ECO:0000259" key="8">
    <source>
        <dbReference type="Pfam" id="PF01757"/>
    </source>
</evidence>
<feature type="transmembrane region" description="Helical" evidence="7">
    <location>
        <begin position="124"/>
        <end position="146"/>
    </location>
</feature>
<proteinExistence type="inferred from homology"/>
<dbReference type="OrthoDB" id="9814956at2"/>
<evidence type="ECO:0000313" key="10">
    <source>
        <dbReference type="Proteomes" id="UP000219331"/>
    </source>
</evidence>
<dbReference type="Pfam" id="PF01757">
    <property type="entry name" value="Acyl_transf_3"/>
    <property type="match status" value="1"/>
</dbReference>
<feature type="transmembrane region" description="Helical" evidence="7">
    <location>
        <begin position="21"/>
        <end position="38"/>
    </location>
</feature>
<dbReference type="InterPro" id="IPR002656">
    <property type="entry name" value="Acyl_transf_3_dom"/>
</dbReference>
<keyword evidence="4 7" id="KW-0812">Transmembrane</keyword>
<accession>A0A285S6S3</accession>
<keyword evidence="3" id="KW-1003">Cell membrane</keyword>
<feature type="transmembrane region" description="Helical" evidence="7">
    <location>
        <begin position="158"/>
        <end position="178"/>
    </location>
</feature>
<name>A0A285S6S3_9HYPH</name>
<dbReference type="RefSeq" id="WP_067224591.1">
    <property type="nucleotide sequence ID" value="NZ_MBQE01000006.1"/>
</dbReference>
<evidence type="ECO:0000256" key="6">
    <source>
        <dbReference type="ARBA" id="ARBA00023136"/>
    </source>
</evidence>
<feature type="transmembrane region" description="Helical" evidence="7">
    <location>
        <begin position="87"/>
        <end position="104"/>
    </location>
</feature>
<evidence type="ECO:0000256" key="1">
    <source>
        <dbReference type="ARBA" id="ARBA00004651"/>
    </source>
</evidence>
<dbReference type="GO" id="GO:0016413">
    <property type="term" value="F:O-acetyltransferase activity"/>
    <property type="evidence" value="ECO:0007669"/>
    <property type="project" value="TreeGrafter"/>
</dbReference>
<gene>
    <name evidence="9" type="ORF">SAMN05421512_103328</name>
</gene>
<evidence type="ECO:0000313" key="9">
    <source>
        <dbReference type="EMBL" id="SOC00674.1"/>
    </source>
</evidence>
<sequence>MTGRERDIAGATGRVDWVDTAKGLCIIFVVMMHSTLGVEKSAGTEGWMGLVVEFARPFRMPDFFMISGLFLALVIDRPWRRYLDRKVVHFAYFYVLWLTIQFVVKAPPMAAETGWGSVFSEYLLAYVQPFGTLWFIYMLPVMFVITKVLHDRGVPWQLVLVLAAVLQIAPISTGSVLIDEFCSRYVYFYAGYIFATQAFTLADWARRHMTAGIAGLLAWGVLNGVLVFNGLADLPLVSLALGTAGALAVIVTSALLTQAGASAPLAYCGRNSIVIYLAFFFPMAVTRVVLLKTGIIPDIGTISVIVTAAGVIAPLVLLWMIERTGYGWFLFRRPGWARLERDPPRRPVAQAAE</sequence>